<accession>A0A813EGS8</accession>
<dbReference type="AlphaFoldDB" id="A0A813EGS8"/>
<protein>
    <submittedName>
        <fullName evidence="2">Uncharacterized protein</fullName>
    </submittedName>
</protein>
<keyword evidence="3" id="KW-1185">Reference proteome</keyword>
<dbReference type="EMBL" id="CAJNNV010011233">
    <property type="protein sequence ID" value="CAE8599543.1"/>
    <property type="molecule type" value="Genomic_DNA"/>
</dbReference>
<sequence length="233" mass="25559">HQGRNSFLCCGIRGRTQPVRQFNMFTSTNGISHQHCWTSLASATSGFQSPRDASPFPMQRDASPFPMHSDKATRQPSVRTRSPSLEDQATAAPQSPRPTIRRESRSPPPAPRPRACKLWPALRQRSLELLLQVLQDEPSAAVLPLLDVHGWESASVKAARFGCGPDIMSLLADFGCPAEPESQPQTPEAVTPEAVTPEAADWQWILPTAPPPPELSAKLQWLELLSFPPPPPL</sequence>
<organism evidence="2 3">
    <name type="scientific">Polarella glacialis</name>
    <name type="common">Dinoflagellate</name>
    <dbReference type="NCBI Taxonomy" id="89957"/>
    <lineage>
        <taxon>Eukaryota</taxon>
        <taxon>Sar</taxon>
        <taxon>Alveolata</taxon>
        <taxon>Dinophyceae</taxon>
        <taxon>Suessiales</taxon>
        <taxon>Suessiaceae</taxon>
        <taxon>Polarella</taxon>
    </lineage>
</organism>
<evidence type="ECO:0000313" key="3">
    <source>
        <dbReference type="Proteomes" id="UP000654075"/>
    </source>
</evidence>
<gene>
    <name evidence="2" type="ORF">PGLA1383_LOCUS17890</name>
</gene>
<proteinExistence type="predicted"/>
<comment type="caution">
    <text evidence="2">The sequence shown here is derived from an EMBL/GenBank/DDBJ whole genome shotgun (WGS) entry which is preliminary data.</text>
</comment>
<dbReference type="Proteomes" id="UP000654075">
    <property type="component" value="Unassembled WGS sequence"/>
</dbReference>
<feature type="compositionally biased region" description="Polar residues" evidence="1">
    <location>
        <begin position="74"/>
        <end position="93"/>
    </location>
</feature>
<feature type="region of interest" description="Disordered" evidence="1">
    <location>
        <begin position="47"/>
        <end position="115"/>
    </location>
</feature>
<evidence type="ECO:0000313" key="2">
    <source>
        <dbReference type="EMBL" id="CAE8599543.1"/>
    </source>
</evidence>
<evidence type="ECO:0000256" key="1">
    <source>
        <dbReference type="SAM" id="MobiDB-lite"/>
    </source>
</evidence>
<name>A0A813EGS8_POLGL</name>
<reference evidence="2" key="1">
    <citation type="submission" date="2021-02" db="EMBL/GenBank/DDBJ databases">
        <authorList>
            <person name="Dougan E. K."/>
            <person name="Rhodes N."/>
            <person name="Thang M."/>
            <person name="Chan C."/>
        </authorList>
    </citation>
    <scope>NUCLEOTIDE SEQUENCE</scope>
</reference>
<feature type="non-terminal residue" evidence="2">
    <location>
        <position position="233"/>
    </location>
</feature>